<feature type="region of interest" description="Disordered" evidence="1">
    <location>
        <begin position="108"/>
        <end position="127"/>
    </location>
</feature>
<comment type="caution">
    <text evidence="3">The sequence shown here is derived from an EMBL/GenBank/DDBJ whole genome shotgun (WGS) entry which is preliminary data.</text>
</comment>
<reference evidence="3 4" key="1">
    <citation type="submission" date="2024-03" db="EMBL/GenBank/DDBJ databases">
        <title>Mouse gut bacterial collection (mGBC) of GemPharmatech.</title>
        <authorList>
            <person name="He Y."/>
            <person name="Dong L."/>
            <person name="Wu D."/>
            <person name="Gao X."/>
            <person name="Lin Z."/>
        </authorList>
    </citation>
    <scope>NUCLEOTIDE SEQUENCE [LARGE SCALE GENOMIC DNA]</scope>
    <source>
        <strain evidence="3 4">20-218</strain>
    </source>
</reference>
<dbReference type="Proteomes" id="UP001565242">
    <property type="component" value="Unassembled WGS sequence"/>
</dbReference>
<keyword evidence="4" id="KW-1185">Reference proteome</keyword>
<dbReference type="EMBL" id="JBCLSQ010000009">
    <property type="protein sequence ID" value="MEY8537774.1"/>
    <property type="molecule type" value="Genomic_DNA"/>
</dbReference>
<keyword evidence="2" id="KW-0732">Signal</keyword>
<evidence type="ECO:0000256" key="1">
    <source>
        <dbReference type="SAM" id="MobiDB-lite"/>
    </source>
</evidence>
<gene>
    <name evidence="3" type="ORF">AALM99_04875</name>
</gene>
<proteinExistence type="predicted"/>
<name>A0ABV4D9N2_9LACT</name>
<organism evidence="3 4">
    <name type="scientific">Lactococcus muris</name>
    <dbReference type="NCBI Taxonomy" id="2941330"/>
    <lineage>
        <taxon>Bacteria</taxon>
        <taxon>Bacillati</taxon>
        <taxon>Bacillota</taxon>
        <taxon>Bacilli</taxon>
        <taxon>Lactobacillales</taxon>
        <taxon>Streptococcaceae</taxon>
        <taxon>Lactococcus</taxon>
    </lineage>
</organism>
<feature type="chain" id="PRO_5045729236" evidence="2">
    <location>
        <begin position="28"/>
        <end position="336"/>
    </location>
</feature>
<evidence type="ECO:0000313" key="4">
    <source>
        <dbReference type="Proteomes" id="UP001565242"/>
    </source>
</evidence>
<dbReference type="RefSeq" id="WP_369918053.1">
    <property type="nucleotide sequence ID" value="NZ_JBCLSQ010000009.1"/>
</dbReference>
<feature type="signal peptide" evidence="2">
    <location>
        <begin position="1"/>
        <end position="27"/>
    </location>
</feature>
<accession>A0ABV4D9N2</accession>
<evidence type="ECO:0000313" key="3">
    <source>
        <dbReference type="EMBL" id="MEY8537774.1"/>
    </source>
</evidence>
<sequence length="336" mass="36971">MKNKTSKRKLWPVVAAGAALLLAGTFAWTSFSQRALNDIEGQRVPEHGGRIHDQFDRDSGNKDIFAENYGQDTLFVRIKLKEYMEVAGQPVDADPTVDPDDSNTWTTFIPGPATGGTDATDDRQGPRSSLFNDYWNWNLGMDRVPGMTMYFMPTFNLDPNNFQTAAAGDARDFLIDGVTHPGDGTEGFWQTGNTANSIRPVGEETGDTHTATPVLTQDRAPLTAQQWLTLSAPARGVGQAWIIDQESGWAYFAMPLESGEATPYLLDDIAQTPEFNDNLAANFPGASEHDWRYSIHVIGEFVSFDDLDQFLAAPEDDTTAAQAIVAHLENQHTPQP</sequence>
<evidence type="ECO:0000256" key="2">
    <source>
        <dbReference type="SAM" id="SignalP"/>
    </source>
</evidence>
<protein>
    <submittedName>
        <fullName evidence="3">Uncharacterized protein</fullName>
    </submittedName>
</protein>